<dbReference type="STRING" id="1344418.A0A1D2VKW2"/>
<sequence>YPNLKPISTKDTISTAAKCKSLNTNPLIPPSIIDIASQRVYFISIFLLIQAWKFTNSLNLSKSQFSIFNSLNFYFILKFFIIDSIYLWILPIFRVPYLTFNPFITFLQIILVTCFTILLLSLSSSLSSASSPILNNHIQNQNHLHINELNLIDNKINTKNLDPNAHFIGKKIINILPKSNSIFNPFNDTYCLNVNTDYNQDYNLNKINDLSINNLPFNYYNQIEIPLKINSTYDISFLQLIYYDYNSDQKLPIYLNYTKKALKKLFLDQKLNDYYLKKDISSNPQNQDDIKNKVFFLKIPIVSPGYYKINKVLDSKGSSLSISNPNIIIPQCPLIQINNQADYQLFQYNSSIDKNNISKQPVNTNLKCVNDLNDIEVTVHGVPPLSIKYKKMINQKVDTIYKTNLIPQNHNITNNNNNNLYQFSNFKSPLLFSPVSISNNDLENFKSWSNSAQFKFNLENSILYQTGDYSYKIEEIVDGFGNIINYDLIYDSFYKHLINNQHEKPSPLFENSKKNISLIVHNSFNRASNLHTLNSNGPFKANISFVDDETFTESSFIYEFNSYNNYNLEIEKPGTYSLISIDSKYCPSVIPLDALPVVEYRALKPNLKIYSNEPVINKCLGQIGIKFDLLFTGSPPFKVKLSIYRTDLKKNQKTLFDIRRLISNIDRHQYDFQPASEGNYEIQFEEISDSIYKDFLPLENKKELVFKTTMRAKPDAKFINSNKDLKKIEQYQDICLFENYTARVKLQGEPPFELAYESIEVSTNRRLSKTISNINSNLYDLEIPGFKLGGTYSISLLSIVDSSGCLVLLKNQEIRFNVKKFLPYAEFLEFDSRNKPQIKKGDRIELPINLIGDKNLELSYSYRDHSGEIVEEDLIRNYFKANNVYEDKISVYKEGIYHLKGLKDSLCKGTVNENIYYNISYFDMPTIKLLEKPDIFETDSGDKFTFTKQDICVNNDSNFVDLEFNGHGPFVVHYEVELPHGSTKKNAITSGSNFLSINLINGDDLKGYEKKGGNYKVTFTGVYDSIYSEGNSRLDNFKEITIFQQILPLPWGEFNFKNNGNKQFYKACQNLISNSGDGFSNLINSKNLENNSLKPIILELTGSKPFTIYLEVFNESLNKVYPLILNNINSNRLNLNSKIYSYLSLGKHYITIKKIVDGKGCIQEDFSKIRGTKNQLIVSITDIPRIKRLTPLEINKKYCVGDHVKYELIGQPPFEVSYRFNSKKHTTEVEDYHFFRLASEVGLFEILSIKDAMNCEISFSEEEIKENKYGAYINPIPSVQLSTSVEHIHEGDEVELTFRFIDGTPPFNLVYRRYFNNGNNHEDYYVSDIREYEYKTVAYLEGSYEAIKLEDAYC</sequence>
<dbReference type="Pfam" id="PF24312">
    <property type="entry name" value="Ig-like_POM152"/>
    <property type="match status" value="1"/>
</dbReference>
<dbReference type="InterPro" id="IPR056543">
    <property type="entry name" value="Ig-like_POM152_9th"/>
</dbReference>
<keyword evidence="8" id="KW-1185">Reference proteome</keyword>
<feature type="transmembrane region" description="Helical" evidence="1">
    <location>
        <begin position="71"/>
        <end position="90"/>
    </location>
</feature>
<dbReference type="InParanoid" id="A0A1D2VKW2"/>
<evidence type="ECO:0000259" key="3">
    <source>
        <dbReference type="Pfam" id="PF24097"/>
    </source>
</evidence>
<feature type="non-terminal residue" evidence="7">
    <location>
        <position position="1354"/>
    </location>
</feature>
<evidence type="ECO:0000256" key="1">
    <source>
        <dbReference type="SAM" id="Phobius"/>
    </source>
</evidence>
<keyword evidence="1" id="KW-0812">Transmembrane</keyword>
<dbReference type="EMBL" id="KV454477">
    <property type="protein sequence ID" value="ODV62225.1"/>
    <property type="molecule type" value="Genomic_DNA"/>
</dbReference>
<evidence type="ECO:0000313" key="8">
    <source>
        <dbReference type="Proteomes" id="UP000095038"/>
    </source>
</evidence>
<dbReference type="GO" id="GO:0017056">
    <property type="term" value="F:structural constituent of nuclear pore"/>
    <property type="evidence" value="ECO:0007669"/>
    <property type="project" value="InterPro"/>
</dbReference>
<dbReference type="Pfam" id="PF24527">
    <property type="entry name" value="Ig-like_Pom152_9"/>
    <property type="match status" value="1"/>
</dbReference>
<keyword evidence="1" id="KW-1133">Transmembrane helix</keyword>
<dbReference type="Pfam" id="PF24519">
    <property type="entry name" value="Ig-like_Pom152_1"/>
    <property type="match status" value="1"/>
</dbReference>
<feature type="transmembrane region" description="Helical" evidence="1">
    <location>
        <begin position="102"/>
        <end position="122"/>
    </location>
</feature>
<dbReference type="GO" id="GO:0006999">
    <property type="term" value="P:nuclear pore organization"/>
    <property type="evidence" value="ECO:0007669"/>
    <property type="project" value="TreeGrafter"/>
</dbReference>
<dbReference type="GO" id="GO:0070762">
    <property type="term" value="C:nuclear pore transmembrane ring"/>
    <property type="evidence" value="ECO:0007669"/>
    <property type="project" value="TreeGrafter"/>
</dbReference>
<feature type="domain" description="Nucleoporin POM152 N-terminal transmembrane" evidence="3">
    <location>
        <begin position="34"/>
        <end position="121"/>
    </location>
</feature>
<dbReference type="RefSeq" id="XP_020048532.1">
    <property type="nucleotide sequence ID" value="XM_020189491.1"/>
</dbReference>
<dbReference type="PANTHER" id="PTHR28206">
    <property type="entry name" value="NUCLEOPORIN POM152"/>
    <property type="match status" value="1"/>
</dbReference>
<feature type="domain" description="Nucleoporin POM152 first Ig-like" evidence="5">
    <location>
        <begin position="182"/>
        <end position="328"/>
    </location>
</feature>
<dbReference type="OrthoDB" id="10253254at2759"/>
<dbReference type="PANTHER" id="PTHR28206:SF1">
    <property type="entry name" value="NUCLEOPORIN POM152"/>
    <property type="match status" value="1"/>
</dbReference>
<gene>
    <name evidence="7" type="ORF">ASCRUDRAFT_17529</name>
</gene>
<reference evidence="8" key="1">
    <citation type="submission" date="2016-05" db="EMBL/GenBank/DDBJ databases">
        <title>Comparative genomics of biotechnologically important yeasts.</title>
        <authorList>
            <consortium name="DOE Joint Genome Institute"/>
            <person name="Riley R."/>
            <person name="Haridas S."/>
            <person name="Wolfe K.H."/>
            <person name="Lopes M.R."/>
            <person name="Hittinger C.T."/>
            <person name="Goker M."/>
            <person name="Salamov A."/>
            <person name="Wisecaver J."/>
            <person name="Long T.M."/>
            <person name="Aerts A.L."/>
            <person name="Barry K."/>
            <person name="Choi C."/>
            <person name="Clum A."/>
            <person name="Coughlan A.Y."/>
            <person name="Deshpande S."/>
            <person name="Douglass A.P."/>
            <person name="Hanson S.J."/>
            <person name="Klenk H.-P."/>
            <person name="Labutti K."/>
            <person name="Lapidus A."/>
            <person name="Lindquist E."/>
            <person name="Lipzen A."/>
            <person name="Meier-Kolthoff J.P."/>
            <person name="Ohm R.A."/>
            <person name="Otillar R.P."/>
            <person name="Pangilinan J."/>
            <person name="Peng Y."/>
            <person name="Rokas A."/>
            <person name="Rosa C.A."/>
            <person name="Scheuner C."/>
            <person name="Sibirny A.A."/>
            <person name="Slot J.C."/>
            <person name="Stielow J.B."/>
            <person name="Sun H."/>
            <person name="Kurtzman C.P."/>
            <person name="Blackwell M."/>
            <person name="Grigoriev I.V."/>
            <person name="Jeffries T.W."/>
        </authorList>
    </citation>
    <scope>NUCLEOTIDE SEQUENCE [LARGE SCALE GENOMIC DNA]</scope>
    <source>
        <strain evidence="8">DSM 1968</strain>
    </source>
</reference>
<dbReference type="InterPro" id="IPR056542">
    <property type="entry name" value="Ig-like_POM152_1st"/>
</dbReference>
<evidence type="ECO:0008006" key="9">
    <source>
        <dbReference type="Google" id="ProtNLM"/>
    </source>
</evidence>
<dbReference type="InterPro" id="IPR056540">
    <property type="entry name" value="TMD_POM152"/>
</dbReference>
<evidence type="ECO:0000259" key="6">
    <source>
        <dbReference type="Pfam" id="PF24527"/>
    </source>
</evidence>
<proteinExistence type="predicted"/>
<dbReference type="InterPro" id="IPR056544">
    <property type="entry name" value="Ig_POM152"/>
</dbReference>
<name>A0A1D2VKW2_9ASCO</name>
<feature type="domain" description="Nucleoporin POM152 Ig-like" evidence="4">
    <location>
        <begin position="823"/>
        <end position="914"/>
    </location>
</feature>
<organism evidence="7 8">
    <name type="scientific">Ascoidea rubescens DSM 1968</name>
    <dbReference type="NCBI Taxonomy" id="1344418"/>
    <lineage>
        <taxon>Eukaryota</taxon>
        <taxon>Fungi</taxon>
        <taxon>Dikarya</taxon>
        <taxon>Ascomycota</taxon>
        <taxon>Saccharomycotina</taxon>
        <taxon>Saccharomycetes</taxon>
        <taxon>Ascoideaceae</taxon>
        <taxon>Ascoidea</taxon>
    </lineage>
</organism>
<evidence type="ECO:0000313" key="7">
    <source>
        <dbReference type="EMBL" id="ODV62225.1"/>
    </source>
</evidence>
<dbReference type="Pfam" id="PF24097">
    <property type="entry name" value="TMD_POM152"/>
    <property type="match status" value="1"/>
</dbReference>
<evidence type="ECO:0000259" key="2">
    <source>
        <dbReference type="Pfam" id="PF23664"/>
    </source>
</evidence>
<accession>A0A1D2VKW2</accession>
<protein>
    <recommendedName>
        <fullName evidence="9">Nucleoporin Pom152</fullName>
    </recommendedName>
</protein>
<feature type="non-terminal residue" evidence="7">
    <location>
        <position position="1"/>
    </location>
</feature>
<feature type="domain" description="Nucleoporin POM152 immunoglobulin-like" evidence="2">
    <location>
        <begin position="603"/>
        <end position="713"/>
    </location>
</feature>
<dbReference type="FunCoup" id="A0A1D2VKW2">
    <property type="interactions" value="95"/>
</dbReference>
<keyword evidence="1" id="KW-0472">Membrane</keyword>
<dbReference type="InterPro" id="IPR037701">
    <property type="entry name" value="Pom152"/>
</dbReference>
<evidence type="ECO:0000259" key="4">
    <source>
        <dbReference type="Pfam" id="PF24312"/>
    </source>
</evidence>
<evidence type="ECO:0000259" key="5">
    <source>
        <dbReference type="Pfam" id="PF24519"/>
    </source>
</evidence>
<feature type="domain" description="Nucleoporin POM152 ninth Ig-like" evidence="6">
    <location>
        <begin position="1189"/>
        <end position="1257"/>
    </location>
</feature>
<dbReference type="GeneID" id="30963127"/>
<dbReference type="Pfam" id="PF23664">
    <property type="entry name" value="Ig_Pom152"/>
    <property type="match status" value="1"/>
</dbReference>
<dbReference type="Proteomes" id="UP000095038">
    <property type="component" value="Unassembled WGS sequence"/>
</dbReference>
<dbReference type="GO" id="GO:0006606">
    <property type="term" value="P:protein import into nucleus"/>
    <property type="evidence" value="ECO:0007669"/>
    <property type="project" value="TreeGrafter"/>
</dbReference>
<dbReference type="InterPro" id="IPR056541">
    <property type="entry name" value="Ig-like_POM152"/>
</dbReference>